<keyword evidence="5" id="KW-1035">Host cytoplasm</keyword>
<evidence type="ECO:0000256" key="7">
    <source>
        <dbReference type="RuleBase" id="RU003788"/>
    </source>
</evidence>
<keyword evidence="3 7" id="KW-0081">Bacteriolytic enzyme</keyword>
<organism evidence="8 9">
    <name type="scientific">Crenobacter caeni</name>
    <dbReference type="NCBI Taxonomy" id="2705474"/>
    <lineage>
        <taxon>Bacteria</taxon>
        <taxon>Pseudomonadati</taxon>
        <taxon>Pseudomonadota</taxon>
        <taxon>Betaproteobacteria</taxon>
        <taxon>Neisseriales</taxon>
        <taxon>Neisseriaceae</taxon>
        <taxon>Crenobacter</taxon>
    </lineage>
</organism>
<dbReference type="CDD" id="cd00737">
    <property type="entry name" value="lyz_endolysin_autolysin"/>
    <property type="match status" value="1"/>
</dbReference>
<evidence type="ECO:0000256" key="4">
    <source>
        <dbReference type="ARBA" id="ARBA00022801"/>
    </source>
</evidence>
<dbReference type="InterPro" id="IPR002196">
    <property type="entry name" value="Glyco_hydro_24"/>
</dbReference>
<name>A0A6B2KNN0_9NEIS</name>
<evidence type="ECO:0000313" key="9">
    <source>
        <dbReference type="Proteomes" id="UP000482578"/>
    </source>
</evidence>
<evidence type="ECO:0000256" key="3">
    <source>
        <dbReference type="ARBA" id="ARBA00022638"/>
    </source>
</evidence>
<keyword evidence="6 7" id="KW-0326">Glycosidase</keyword>
<dbReference type="GO" id="GO:0003796">
    <property type="term" value="F:lysozyme activity"/>
    <property type="evidence" value="ECO:0007669"/>
    <property type="project" value="UniProtKB-EC"/>
</dbReference>
<dbReference type="InterPro" id="IPR034690">
    <property type="entry name" value="Endolysin_T4_type"/>
</dbReference>
<dbReference type="InterPro" id="IPR023346">
    <property type="entry name" value="Lysozyme-like_dom_sf"/>
</dbReference>
<dbReference type="Proteomes" id="UP000482578">
    <property type="component" value="Unassembled WGS sequence"/>
</dbReference>
<dbReference type="PANTHER" id="PTHR38107:SF3">
    <property type="entry name" value="LYSOZYME RRRD-RELATED"/>
    <property type="match status" value="1"/>
</dbReference>
<evidence type="ECO:0000256" key="6">
    <source>
        <dbReference type="ARBA" id="ARBA00023295"/>
    </source>
</evidence>
<dbReference type="InterPro" id="IPR051018">
    <property type="entry name" value="Bacteriophage_GH24"/>
</dbReference>
<keyword evidence="4 7" id="KW-0378">Hydrolase</keyword>
<keyword evidence="9" id="KW-1185">Reference proteome</keyword>
<dbReference type="PANTHER" id="PTHR38107">
    <property type="match status" value="1"/>
</dbReference>
<sequence>MTPSKACVDLIKQFEGFEPKAYRCPAGKLTIGYGHVVAPTEYNLRDAALTEDQATRLLEADLGRFAPQVTAMLSGLTVRQHQFDALVSFAYNCGAGALRGSTLLRKLRAGDVAGAAEEFLRWNKAGGRELAGLTRRRNAERALFIG</sequence>
<proteinExistence type="inferred from homology"/>
<dbReference type="HAMAP" id="MF_04110">
    <property type="entry name" value="ENDOLYSIN_T4"/>
    <property type="match status" value="1"/>
</dbReference>
<evidence type="ECO:0000256" key="2">
    <source>
        <dbReference type="ARBA" id="ARBA00022529"/>
    </source>
</evidence>
<comment type="caution">
    <text evidence="8">The sequence shown here is derived from an EMBL/GenBank/DDBJ whole genome shotgun (WGS) entry which is preliminary data.</text>
</comment>
<comment type="catalytic activity">
    <reaction evidence="1 7">
        <text>Hydrolysis of (1-&gt;4)-beta-linkages between N-acetylmuramic acid and N-acetyl-D-glucosamine residues in a peptidoglycan and between N-acetyl-D-glucosamine residues in chitodextrins.</text>
        <dbReference type="EC" id="3.2.1.17"/>
    </reaction>
</comment>
<dbReference type="SUPFAM" id="SSF53955">
    <property type="entry name" value="Lysozyme-like"/>
    <property type="match status" value="1"/>
</dbReference>
<dbReference type="Gene3D" id="1.10.530.40">
    <property type="match status" value="1"/>
</dbReference>
<evidence type="ECO:0000313" key="8">
    <source>
        <dbReference type="EMBL" id="NDV11691.1"/>
    </source>
</evidence>
<evidence type="ECO:0000256" key="5">
    <source>
        <dbReference type="ARBA" id="ARBA00023200"/>
    </source>
</evidence>
<dbReference type="InterPro" id="IPR023347">
    <property type="entry name" value="Lysozyme_dom_sf"/>
</dbReference>
<dbReference type="RefSeq" id="WP_163314961.1">
    <property type="nucleotide sequence ID" value="NZ_JAAGAA010000002.1"/>
</dbReference>
<accession>A0A6B2KNN0</accession>
<gene>
    <name evidence="8" type="ORF">GZH52_02615</name>
</gene>
<protein>
    <recommendedName>
        <fullName evidence="7">Lysozyme</fullName>
        <ecNumber evidence="7">3.2.1.17</ecNumber>
    </recommendedName>
</protein>
<dbReference type="GO" id="GO:0009253">
    <property type="term" value="P:peptidoglycan catabolic process"/>
    <property type="evidence" value="ECO:0007669"/>
    <property type="project" value="InterPro"/>
</dbReference>
<evidence type="ECO:0000256" key="1">
    <source>
        <dbReference type="ARBA" id="ARBA00000632"/>
    </source>
</evidence>
<dbReference type="GO" id="GO:0042742">
    <property type="term" value="P:defense response to bacterium"/>
    <property type="evidence" value="ECO:0007669"/>
    <property type="project" value="UniProtKB-KW"/>
</dbReference>
<dbReference type="Pfam" id="PF00959">
    <property type="entry name" value="Phage_lysozyme"/>
    <property type="match status" value="1"/>
</dbReference>
<dbReference type="AlphaFoldDB" id="A0A6B2KNN0"/>
<dbReference type="GO" id="GO:0031640">
    <property type="term" value="P:killing of cells of another organism"/>
    <property type="evidence" value="ECO:0007669"/>
    <property type="project" value="UniProtKB-KW"/>
</dbReference>
<dbReference type="GO" id="GO:0016998">
    <property type="term" value="P:cell wall macromolecule catabolic process"/>
    <property type="evidence" value="ECO:0007669"/>
    <property type="project" value="InterPro"/>
</dbReference>
<dbReference type="EMBL" id="JAAGAA010000002">
    <property type="protein sequence ID" value="NDV11691.1"/>
    <property type="molecule type" value="Genomic_DNA"/>
</dbReference>
<comment type="similarity">
    <text evidence="7">Belongs to the glycosyl hydrolase 24 family.</text>
</comment>
<dbReference type="EC" id="3.2.1.17" evidence="7"/>
<dbReference type="InterPro" id="IPR033907">
    <property type="entry name" value="Endolysin_autolysin"/>
</dbReference>
<reference evidence="8 9" key="1">
    <citation type="submission" date="2020-02" db="EMBL/GenBank/DDBJ databases">
        <authorList>
            <person name="Yang Z."/>
        </authorList>
    </citation>
    <scope>NUCLEOTIDE SEQUENCE [LARGE SCALE GENOMIC DNA]</scope>
    <source>
        <strain evidence="8 9">HX-7-9</strain>
    </source>
</reference>
<keyword evidence="2 7" id="KW-0929">Antimicrobial</keyword>